<evidence type="ECO:0000313" key="6">
    <source>
        <dbReference type="EMBL" id="SNX44244.1"/>
    </source>
</evidence>
<keyword evidence="4" id="KW-0812">Transmembrane</keyword>
<dbReference type="RefSeq" id="WP_097078487.1">
    <property type="nucleotide sequence ID" value="NZ_BAABHT010000003.1"/>
</dbReference>
<dbReference type="OrthoDB" id="9777873at2"/>
<dbReference type="CDD" id="cd06423">
    <property type="entry name" value="CESA_like"/>
    <property type="match status" value="1"/>
</dbReference>
<keyword evidence="4" id="KW-0472">Membrane</keyword>
<evidence type="ECO:0000256" key="1">
    <source>
        <dbReference type="ARBA" id="ARBA00006739"/>
    </source>
</evidence>
<evidence type="ECO:0000256" key="4">
    <source>
        <dbReference type="SAM" id="Phobius"/>
    </source>
</evidence>
<evidence type="ECO:0000256" key="3">
    <source>
        <dbReference type="ARBA" id="ARBA00022679"/>
    </source>
</evidence>
<dbReference type="AlphaFoldDB" id="A0A240E654"/>
<dbReference type="PANTHER" id="PTHR43630">
    <property type="entry name" value="POLY-BETA-1,6-N-ACETYL-D-GLUCOSAMINE SYNTHASE"/>
    <property type="match status" value="1"/>
</dbReference>
<dbReference type="InterPro" id="IPR029044">
    <property type="entry name" value="Nucleotide-diphossugar_trans"/>
</dbReference>
<dbReference type="Proteomes" id="UP000219042">
    <property type="component" value="Unassembled WGS sequence"/>
</dbReference>
<dbReference type="GO" id="GO:0016757">
    <property type="term" value="F:glycosyltransferase activity"/>
    <property type="evidence" value="ECO:0007669"/>
    <property type="project" value="UniProtKB-KW"/>
</dbReference>
<gene>
    <name evidence="6" type="ORF">SAMN05421731_102405</name>
</gene>
<dbReference type="EMBL" id="OANT01000002">
    <property type="protein sequence ID" value="SNX44244.1"/>
    <property type="molecule type" value="Genomic_DNA"/>
</dbReference>
<keyword evidence="7" id="KW-1185">Reference proteome</keyword>
<evidence type="ECO:0000259" key="5">
    <source>
        <dbReference type="Pfam" id="PF00535"/>
    </source>
</evidence>
<evidence type="ECO:0000256" key="2">
    <source>
        <dbReference type="ARBA" id="ARBA00022676"/>
    </source>
</evidence>
<protein>
    <submittedName>
        <fullName evidence="6">Glycosyltransferase, catalytic subunit of cellulose synthase and poly-beta-1,6-N-acetylglucosamine synthase</fullName>
    </submittedName>
</protein>
<feature type="domain" description="Glycosyltransferase 2-like" evidence="5">
    <location>
        <begin position="20"/>
        <end position="180"/>
    </location>
</feature>
<name>A0A240E654_9GAMM</name>
<comment type="similarity">
    <text evidence="1">Belongs to the glycosyltransferase 2 family.</text>
</comment>
<feature type="transmembrane region" description="Helical" evidence="4">
    <location>
        <begin position="266"/>
        <end position="292"/>
    </location>
</feature>
<dbReference type="InterPro" id="IPR001173">
    <property type="entry name" value="Glyco_trans_2-like"/>
</dbReference>
<proteinExistence type="inferred from homology"/>
<keyword evidence="2" id="KW-0328">Glycosyltransferase</keyword>
<dbReference type="Gene3D" id="3.90.550.10">
    <property type="entry name" value="Spore Coat Polysaccharide Biosynthesis Protein SpsA, Chain A"/>
    <property type="match status" value="1"/>
</dbReference>
<dbReference type="SUPFAM" id="SSF53448">
    <property type="entry name" value="Nucleotide-diphospho-sugar transferases"/>
    <property type="match status" value="1"/>
</dbReference>
<accession>A0A240E654</accession>
<keyword evidence="4" id="KW-1133">Transmembrane helix</keyword>
<dbReference type="Pfam" id="PF00535">
    <property type="entry name" value="Glycos_transf_2"/>
    <property type="match status" value="1"/>
</dbReference>
<sequence length="410" mass="47504">MTTNLNTDLENDHILHELALIIPAHNEENDLPKTLQSISKQTVKPGLVVVVADNCSDRTVEIAKAFNVTVVETIDNKHKKAGALNYGWNMVNDYEYVATLDADTILEEEDFIEKLLAQLKSDPNVAGIMPRYTVQHSNLLERMQMLEFASTTLELLRRGCHTHTLGGQFSLFRNEILKEIKLSYGVWSHDSVVEDMELTVRLWKRGYRCAVSSDTRAAAGGMFTLMGLWSQRRKWEEGILRILFENKIEKFLYLPYLRTVSSVFDLWMRFILLSMCFVNFNYIWLWLITIITSIDYKAIYKAPDIENRWKNMLLSTCFFEFYTFHILCVKLVSLFRIIERKTDDLWKKQHIAEKSKSKSLPVAYCVLVLLLMLVFASVITIPALILQVSVVVLVIRFIYRLTRSDSGYMP</sequence>
<feature type="transmembrane region" description="Helical" evidence="4">
    <location>
        <begin position="359"/>
        <end position="378"/>
    </location>
</feature>
<reference evidence="7" key="1">
    <citation type="submission" date="2016-09" db="EMBL/GenBank/DDBJ databases">
        <authorList>
            <person name="Varghese N."/>
            <person name="Submissions S."/>
        </authorList>
    </citation>
    <scope>NUCLEOTIDE SEQUENCE [LARGE SCALE GENOMIC DNA]</scope>
    <source>
        <strain evidence="7">ANC 4466</strain>
    </source>
</reference>
<feature type="transmembrane region" description="Helical" evidence="4">
    <location>
        <begin position="312"/>
        <end position="338"/>
    </location>
</feature>
<evidence type="ECO:0000313" key="7">
    <source>
        <dbReference type="Proteomes" id="UP000219042"/>
    </source>
</evidence>
<keyword evidence="3 6" id="KW-0808">Transferase</keyword>
<organism evidence="6 7">
    <name type="scientific">Acinetobacter puyangensis</name>
    <dbReference type="NCBI Taxonomy" id="1096779"/>
    <lineage>
        <taxon>Bacteria</taxon>
        <taxon>Pseudomonadati</taxon>
        <taxon>Pseudomonadota</taxon>
        <taxon>Gammaproteobacteria</taxon>
        <taxon>Moraxellales</taxon>
        <taxon>Moraxellaceae</taxon>
        <taxon>Acinetobacter</taxon>
    </lineage>
</organism>
<dbReference type="PANTHER" id="PTHR43630:SF1">
    <property type="entry name" value="POLY-BETA-1,6-N-ACETYL-D-GLUCOSAMINE SYNTHASE"/>
    <property type="match status" value="1"/>
</dbReference>